<evidence type="ECO:0000313" key="3">
    <source>
        <dbReference type="Proteomes" id="UP000219338"/>
    </source>
</evidence>
<accession>A0A284R658</accession>
<protein>
    <recommendedName>
        <fullName evidence="4">F-box domain-containing protein</fullName>
    </recommendedName>
</protein>
<evidence type="ECO:0008006" key="4">
    <source>
        <dbReference type="Google" id="ProtNLM"/>
    </source>
</evidence>
<proteinExistence type="predicted"/>
<sequence>MRTCIDIAELLPLRFLKESELLEPSIPTIQDSLTNAQQDLEDIDEQLKALQQKRQAAHNTFLIHLSLCSPCPIRRLPLELLQKILRLTIKGFFRVGDIKASPWTISHVCVKWRSVALSDGHMWAEFSVTSANHAIPSHHLVSLVLERVNRLPLTFSLTTSKFDQALSETDASNARLVMVKLAEASISWRFVSLSLDLICLLDDPFAMLHNQLPSLEVLSISAGSGPGNTSSLSHLFTDCLQLHCVTLDPEVELDIPWNQLTILTSFHTNSSYILQTIALSKNLRTLELPYISQSPVHASGMDRLEIFELPFIESLLLGGAALLAHLSLPALTFLTLRNHEEDRPVDSSQITPFLERSQCLLYSLEISHLDAKYLPDILPHCRDLERMVLSKTTNSPHLYLQNVLSLCRGAEEDCLLPRLTTLRISLRILDEYRMGFYGPPPSTVLVLDMVESRDFFGIVQIDIMQETEHYGSLLPDESCIQRARALRESRRGAEYCVDSKRL</sequence>
<organism evidence="2 3">
    <name type="scientific">Armillaria ostoyae</name>
    <name type="common">Armillaria root rot fungus</name>
    <dbReference type="NCBI Taxonomy" id="47428"/>
    <lineage>
        <taxon>Eukaryota</taxon>
        <taxon>Fungi</taxon>
        <taxon>Dikarya</taxon>
        <taxon>Basidiomycota</taxon>
        <taxon>Agaricomycotina</taxon>
        <taxon>Agaricomycetes</taxon>
        <taxon>Agaricomycetidae</taxon>
        <taxon>Agaricales</taxon>
        <taxon>Marasmiineae</taxon>
        <taxon>Physalacriaceae</taxon>
        <taxon>Armillaria</taxon>
    </lineage>
</organism>
<dbReference type="OMA" id="QFRCITH"/>
<evidence type="ECO:0000256" key="1">
    <source>
        <dbReference type="SAM" id="Coils"/>
    </source>
</evidence>
<reference evidence="3" key="1">
    <citation type="journal article" date="2017" name="Nat. Ecol. Evol.">
        <title>Genome expansion and lineage-specific genetic innovations in the forest pathogenic fungi Armillaria.</title>
        <authorList>
            <person name="Sipos G."/>
            <person name="Prasanna A.N."/>
            <person name="Walter M.C."/>
            <person name="O'Connor E."/>
            <person name="Balint B."/>
            <person name="Krizsan K."/>
            <person name="Kiss B."/>
            <person name="Hess J."/>
            <person name="Varga T."/>
            <person name="Slot J."/>
            <person name="Riley R."/>
            <person name="Boka B."/>
            <person name="Rigling D."/>
            <person name="Barry K."/>
            <person name="Lee J."/>
            <person name="Mihaltcheva S."/>
            <person name="LaButti K."/>
            <person name="Lipzen A."/>
            <person name="Waldron R."/>
            <person name="Moloney N.M."/>
            <person name="Sperisen C."/>
            <person name="Kredics L."/>
            <person name="Vagvoelgyi C."/>
            <person name="Patrignani A."/>
            <person name="Fitzpatrick D."/>
            <person name="Nagy I."/>
            <person name="Doyle S."/>
            <person name="Anderson J.B."/>
            <person name="Grigoriev I.V."/>
            <person name="Gueldener U."/>
            <person name="Muensterkoetter M."/>
            <person name="Nagy L.G."/>
        </authorList>
    </citation>
    <scope>NUCLEOTIDE SEQUENCE [LARGE SCALE GENOMIC DNA]</scope>
    <source>
        <strain evidence="3">C18/9</strain>
    </source>
</reference>
<dbReference type="OrthoDB" id="3365698at2759"/>
<feature type="coiled-coil region" evidence="1">
    <location>
        <begin position="33"/>
        <end position="60"/>
    </location>
</feature>
<dbReference type="STRING" id="47428.A0A284R658"/>
<keyword evidence="1" id="KW-0175">Coiled coil</keyword>
<dbReference type="EMBL" id="FUEG01000005">
    <property type="protein sequence ID" value="SJL04211.1"/>
    <property type="molecule type" value="Genomic_DNA"/>
</dbReference>
<gene>
    <name evidence="2" type="ORF">ARMOST_07572</name>
</gene>
<evidence type="ECO:0000313" key="2">
    <source>
        <dbReference type="EMBL" id="SJL04211.1"/>
    </source>
</evidence>
<dbReference type="Proteomes" id="UP000219338">
    <property type="component" value="Unassembled WGS sequence"/>
</dbReference>
<keyword evidence="3" id="KW-1185">Reference proteome</keyword>
<dbReference type="AlphaFoldDB" id="A0A284R658"/>
<name>A0A284R658_ARMOS</name>